<protein>
    <submittedName>
        <fullName evidence="1">LRR12</fullName>
    </submittedName>
</protein>
<gene>
    <name evidence="1" type="ORF">MKS88_005869</name>
</gene>
<reference evidence="1" key="1">
    <citation type="submission" date="2022-06" db="EMBL/GenBank/DDBJ databases">
        <title>The First Complete Genome of the Simian Malaria Parasite Plasmodium brasilianum.</title>
        <authorList>
            <person name="Bajic M."/>
            <person name="Ravishankar S."/>
        </authorList>
    </citation>
    <scope>NUCLEOTIDE SEQUENCE</scope>
    <source>
        <strain evidence="1">Bolivian I</strain>
    </source>
</reference>
<evidence type="ECO:0000313" key="2">
    <source>
        <dbReference type="Proteomes" id="UP001056978"/>
    </source>
</evidence>
<proteinExistence type="predicted"/>
<dbReference type="Proteomes" id="UP001056978">
    <property type="component" value="Chromosome 14"/>
</dbReference>
<organism evidence="1 2">
    <name type="scientific">Plasmodium brasilianum</name>
    <dbReference type="NCBI Taxonomy" id="5824"/>
    <lineage>
        <taxon>Eukaryota</taxon>
        <taxon>Sar</taxon>
        <taxon>Alveolata</taxon>
        <taxon>Apicomplexa</taxon>
        <taxon>Aconoidasida</taxon>
        <taxon>Haemosporida</taxon>
        <taxon>Plasmodiidae</taxon>
        <taxon>Plasmodium</taxon>
        <taxon>Plasmodium (Plasmodium)</taxon>
    </lineage>
</organism>
<keyword evidence="2" id="KW-1185">Reference proteome</keyword>
<sequence>MSCTEQKDEKQKYELDLSDNKLGINFLIKLSELIGNNNNDKGNGKNNEKGNGKNSKNNNRNILDLSQNSISSSLFHQHIQTLFNEQTNLTELYLSNICFSRDNIHTPDYGNLTLLALGKCLKKAKNLSVLSFSKNNINNDAFNSFCSFLKNDENKIREIDFSNALIAQAKLIEGKEGNGEEDEAEEGQGNIVEDTQIAHPHSLLYPGSSTLSSARKNNNTYTVNPVYSMSNSSNENASKTFHYKNADKNKTNELKELISNRHNDENNFFSCTGLTNFNRATDITKKYIFTRIKEKLHIS</sequence>
<name>A0ACB9Y251_PLABR</name>
<comment type="caution">
    <text evidence="1">The sequence shown here is derived from an EMBL/GenBank/DDBJ whole genome shotgun (WGS) entry which is preliminary data.</text>
</comment>
<accession>A0ACB9Y251</accession>
<dbReference type="EMBL" id="CM043782">
    <property type="protein sequence ID" value="KAI4835182.1"/>
    <property type="molecule type" value="Genomic_DNA"/>
</dbReference>
<evidence type="ECO:0000313" key="1">
    <source>
        <dbReference type="EMBL" id="KAI4835182.1"/>
    </source>
</evidence>